<dbReference type="GO" id="GO:0042910">
    <property type="term" value="F:xenobiotic transmembrane transporter activity"/>
    <property type="evidence" value="ECO:0007669"/>
    <property type="project" value="TreeGrafter"/>
</dbReference>
<evidence type="ECO:0000313" key="2">
    <source>
        <dbReference type="Proteomes" id="UP000471409"/>
    </source>
</evidence>
<dbReference type="SUPFAM" id="SSF82693">
    <property type="entry name" value="Multidrug efflux transporter AcrB pore domain, PN1, PN2, PC1 and PC2 subdomains"/>
    <property type="match status" value="1"/>
</dbReference>
<reference evidence="1 2" key="1">
    <citation type="submission" date="2020-01" db="EMBL/GenBank/DDBJ databases">
        <title>Rhizobium genotypes associated with high levels of biological nitrogen fixation by grain legumes in a temperate-maritime cropping system.</title>
        <authorList>
            <person name="Maluk M."/>
            <person name="Francesc Ferrando Molina F."/>
            <person name="Lopez Del Egido L."/>
            <person name="Lafos M."/>
            <person name="Langarica-Fuentes A."/>
            <person name="Gebre Yohannes G."/>
            <person name="Young M.W."/>
            <person name="Martin P."/>
            <person name="Gantlett R."/>
            <person name="Kenicer G."/>
            <person name="Hawes C."/>
            <person name="Begg G.S."/>
            <person name="Quilliam R.S."/>
            <person name="Squire G.R."/>
            <person name="Poole P.S."/>
            <person name="Young P.W."/>
            <person name="Iannetta P.M."/>
            <person name="James E.K."/>
        </authorList>
    </citation>
    <scope>NUCLEOTIDE SEQUENCE [LARGE SCALE GENOMIC DNA]</scope>
    <source>
        <strain evidence="1 2">JHI944</strain>
    </source>
</reference>
<dbReference type="GO" id="GO:0005886">
    <property type="term" value="C:plasma membrane"/>
    <property type="evidence" value="ECO:0007669"/>
    <property type="project" value="TreeGrafter"/>
</dbReference>
<protein>
    <submittedName>
        <fullName evidence="1">AcrB/AcrD/AcrF family protein</fullName>
    </submittedName>
</protein>
<dbReference type="Gene3D" id="3.30.70.1320">
    <property type="entry name" value="Multidrug efflux transporter AcrB pore domain like"/>
    <property type="match status" value="1"/>
</dbReference>
<dbReference type="EMBL" id="WXXP01000630">
    <property type="protein sequence ID" value="NEK55537.1"/>
    <property type="molecule type" value="Genomic_DNA"/>
</dbReference>
<dbReference type="Pfam" id="PF00873">
    <property type="entry name" value="ACR_tran"/>
    <property type="match status" value="1"/>
</dbReference>
<sequence length="159" mass="16832">QLGLSSPRLSEQDLNDTALNFLRPQLVTIPGAAVPYPYGGKSRLISVDLDTRALLAKGLTPLDVVNAVNAQNLILPTGTAKIGPKEYTVNMNGSPTTVAGLNDIPVRTVNGATTYLREVAHVRDGFSPQTNIVRENGRRGVLISILKTGSASTLSIVNT</sequence>
<dbReference type="Gene3D" id="3.30.2090.10">
    <property type="entry name" value="Multidrug efflux transporter AcrB TolC docking domain, DN and DC subdomains"/>
    <property type="match status" value="1"/>
</dbReference>
<dbReference type="AlphaFoldDB" id="A0A6P0DT65"/>
<accession>A0A6P0DT65</accession>
<dbReference type="PANTHER" id="PTHR32063:SF8">
    <property type="entry name" value="CATION EFFLUX PROTEIN"/>
    <property type="match status" value="1"/>
</dbReference>
<name>A0A6P0DT65_RHILE</name>
<feature type="non-terminal residue" evidence="1">
    <location>
        <position position="1"/>
    </location>
</feature>
<evidence type="ECO:0000313" key="1">
    <source>
        <dbReference type="EMBL" id="NEK55537.1"/>
    </source>
</evidence>
<dbReference type="Proteomes" id="UP000471409">
    <property type="component" value="Unassembled WGS sequence"/>
</dbReference>
<comment type="caution">
    <text evidence="1">The sequence shown here is derived from an EMBL/GenBank/DDBJ whole genome shotgun (WGS) entry which is preliminary data.</text>
</comment>
<organism evidence="1 2">
    <name type="scientific">Rhizobium leguminosarum</name>
    <dbReference type="NCBI Taxonomy" id="384"/>
    <lineage>
        <taxon>Bacteria</taxon>
        <taxon>Pseudomonadati</taxon>
        <taxon>Pseudomonadota</taxon>
        <taxon>Alphaproteobacteria</taxon>
        <taxon>Hyphomicrobiales</taxon>
        <taxon>Rhizobiaceae</taxon>
        <taxon>Rhizobium/Agrobacterium group</taxon>
        <taxon>Rhizobium</taxon>
    </lineage>
</organism>
<proteinExistence type="predicted"/>
<feature type="non-terminal residue" evidence="1">
    <location>
        <position position="159"/>
    </location>
</feature>
<dbReference type="InterPro" id="IPR001036">
    <property type="entry name" value="Acrflvin-R"/>
</dbReference>
<dbReference type="InterPro" id="IPR027463">
    <property type="entry name" value="AcrB_DN_DC_subdom"/>
</dbReference>
<dbReference type="SUPFAM" id="SSF82714">
    <property type="entry name" value="Multidrug efflux transporter AcrB TolC docking domain, DN and DC subdomains"/>
    <property type="match status" value="1"/>
</dbReference>
<gene>
    <name evidence="1" type="ORF">GUK36_40615</name>
</gene>
<dbReference type="PANTHER" id="PTHR32063">
    <property type="match status" value="1"/>
</dbReference>